<dbReference type="SUPFAM" id="SSF56300">
    <property type="entry name" value="Metallo-dependent phosphatases"/>
    <property type="match status" value="1"/>
</dbReference>
<dbReference type="Pfam" id="PF13277">
    <property type="entry name" value="YmdB"/>
    <property type="match status" value="1"/>
</dbReference>
<dbReference type="PANTHER" id="PTHR36303:SF1">
    <property type="entry name" value="2',3'-CYCLIC-NUCLEOTIDE 2'-PHOSPHODIESTERASE"/>
    <property type="match status" value="1"/>
</dbReference>
<keyword evidence="2" id="KW-1185">Reference proteome</keyword>
<reference evidence="1 2" key="1">
    <citation type="submission" date="2019-03" db="EMBL/GenBank/DDBJ databases">
        <title>Genomic Encyclopedia of Type Strains, Phase IV (KMG-IV): sequencing the most valuable type-strain genomes for metagenomic binning, comparative biology and taxonomic classification.</title>
        <authorList>
            <person name="Goeker M."/>
        </authorList>
    </citation>
    <scope>NUCLEOTIDE SEQUENCE [LARGE SCALE GENOMIC DNA]</scope>
    <source>
        <strain evidence="1 2">DSM 100055</strain>
    </source>
</reference>
<accession>A0AA46I582</accession>
<dbReference type="NCBIfam" id="TIGR00282">
    <property type="entry name" value="TIGR00282 family metallophosphoesterase"/>
    <property type="match status" value="1"/>
</dbReference>
<sequence>MKILIIGDIIGKPGRKILYEFLERKKEEYDFIIVNGENSAAGFGITTKIADEFFEYGIDVITSGNHIWDKKEIYKYLDENNALLRPLNYPKSVPGSGYIIKESKNGEKIAVVNLQGRVFMPLVDSPFEVIENILNEIKKETDIIIVDFHAEATSEKVALGWFLDGKVKAIYGTHTHIQTADNRILSEGTAYITDIGMTGSHDSIIGMTIESVLPKF</sequence>
<evidence type="ECO:0000313" key="1">
    <source>
        <dbReference type="EMBL" id="TDT69166.1"/>
    </source>
</evidence>
<dbReference type="InterPro" id="IPR005235">
    <property type="entry name" value="YmdB-like"/>
</dbReference>
<evidence type="ECO:0008006" key="3">
    <source>
        <dbReference type="Google" id="ProtNLM"/>
    </source>
</evidence>
<dbReference type="Gene3D" id="3.60.21.10">
    <property type="match status" value="1"/>
</dbReference>
<gene>
    <name evidence="1" type="ORF">EV215_1508</name>
</gene>
<dbReference type="GO" id="GO:0004113">
    <property type="term" value="F:2',3'-cyclic-nucleotide 3'-phosphodiesterase activity"/>
    <property type="evidence" value="ECO:0007669"/>
    <property type="project" value="TreeGrafter"/>
</dbReference>
<organism evidence="1 2">
    <name type="scientific">Hypnocyclicus thermotrophus</name>
    <dbReference type="NCBI Taxonomy" id="1627895"/>
    <lineage>
        <taxon>Bacteria</taxon>
        <taxon>Fusobacteriati</taxon>
        <taxon>Fusobacteriota</taxon>
        <taxon>Fusobacteriia</taxon>
        <taxon>Fusobacteriales</taxon>
        <taxon>Fusobacteriaceae</taxon>
        <taxon>Hypnocyclicus</taxon>
    </lineage>
</organism>
<dbReference type="EMBL" id="SOBG01000006">
    <property type="protein sequence ID" value="TDT69166.1"/>
    <property type="molecule type" value="Genomic_DNA"/>
</dbReference>
<dbReference type="PANTHER" id="PTHR36303">
    <property type="entry name" value="2',3'-CYCLIC-NUCLEOTIDE 2'-PHOSPHODIESTERASE"/>
    <property type="match status" value="1"/>
</dbReference>
<dbReference type="AlphaFoldDB" id="A0AA46I582"/>
<name>A0AA46I582_9FUSO</name>
<proteinExistence type="predicted"/>
<evidence type="ECO:0000313" key="2">
    <source>
        <dbReference type="Proteomes" id="UP000294678"/>
    </source>
</evidence>
<dbReference type="InterPro" id="IPR029052">
    <property type="entry name" value="Metallo-depent_PP-like"/>
</dbReference>
<dbReference type="Proteomes" id="UP000294678">
    <property type="component" value="Unassembled WGS sequence"/>
</dbReference>
<protein>
    <recommendedName>
        <fullName evidence="3">TIGR00282 family metallophosphoesterase</fullName>
    </recommendedName>
</protein>
<comment type="caution">
    <text evidence="1">The sequence shown here is derived from an EMBL/GenBank/DDBJ whole genome shotgun (WGS) entry which is preliminary data.</text>
</comment>